<evidence type="ECO:0000256" key="1">
    <source>
        <dbReference type="ARBA" id="ARBA00001961"/>
    </source>
</evidence>
<protein>
    <submittedName>
        <fullName evidence="5">2OG-Fe(II) oxygenase</fullName>
    </submittedName>
</protein>
<evidence type="ECO:0000256" key="2">
    <source>
        <dbReference type="ARBA" id="ARBA00022964"/>
    </source>
</evidence>
<comment type="cofactor">
    <cofactor evidence="1">
        <name>L-ascorbate</name>
        <dbReference type="ChEBI" id="CHEBI:38290"/>
    </cofactor>
</comment>
<evidence type="ECO:0000313" key="6">
    <source>
        <dbReference type="Proteomes" id="UP001595705"/>
    </source>
</evidence>
<evidence type="ECO:0000256" key="3">
    <source>
        <dbReference type="ARBA" id="ARBA00023002"/>
    </source>
</evidence>
<evidence type="ECO:0000313" key="5">
    <source>
        <dbReference type="EMBL" id="MFC3714960.1"/>
    </source>
</evidence>
<reference evidence="6" key="1">
    <citation type="journal article" date="2019" name="Int. J. Syst. Evol. Microbiol.">
        <title>The Global Catalogue of Microorganisms (GCM) 10K type strain sequencing project: providing services to taxonomists for standard genome sequencing and annotation.</title>
        <authorList>
            <consortium name="The Broad Institute Genomics Platform"/>
            <consortium name="The Broad Institute Genome Sequencing Center for Infectious Disease"/>
            <person name="Wu L."/>
            <person name="Ma J."/>
        </authorList>
    </citation>
    <scope>NUCLEOTIDE SEQUENCE [LARGE SCALE GENOMIC DNA]</scope>
    <source>
        <strain evidence="6">KCTC 42441</strain>
    </source>
</reference>
<dbReference type="RefSeq" id="WP_386741964.1">
    <property type="nucleotide sequence ID" value="NZ_JBHRYA010000001.1"/>
</dbReference>
<dbReference type="InterPro" id="IPR051842">
    <property type="entry name" value="uS12_prolyl_hydroxylase"/>
</dbReference>
<comment type="caution">
    <text evidence="5">The sequence shown here is derived from an EMBL/GenBank/DDBJ whole genome shotgun (WGS) entry which is preliminary data.</text>
</comment>
<dbReference type="InterPro" id="IPR006620">
    <property type="entry name" value="Pro_4_hyd_alph"/>
</dbReference>
<accession>A0ABV7XFJ8</accession>
<keyword evidence="3" id="KW-0560">Oxidoreductase</keyword>
<dbReference type="PANTHER" id="PTHR12117">
    <property type="entry name" value="HISTONE ACETYLTRANSFERASE COMPLEX"/>
    <property type="match status" value="1"/>
</dbReference>
<dbReference type="Proteomes" id="UP001595705">
    <property type="component" value="Unassembled WGS sequence"/>
</dbReference>
<keyword evidence="2" id="KW-0223">Dioxygenase</keyword>
<name>A0ABV7XFJ8_9GAMM</name>
<dbReference type="Gene3D" id="2.60.120.620">
    <property type="entry name" value="q2cbj1_9rhob like domain"/>
    <property type="match status" value="1"/>
</dbReference>
<dbReference type="InterPro" id="IPR044862">
    <property type="entry name" value="Pro_4_hyd_alph_FE2OG_OXY"/>
</dbReference>
<dbReference type="Pfam" id="PF13640">
    <property type="entry name" value="2OG-FeII_Oxy_3"/>
    <property type="match status" value="1"/>
</dbReference>
<proteinExistence type="predicted"/>
<sequence>MSAVPAPSITAGRIAARVVAERGELASRFAGAAPFRHVVIDDFFEASFAQRLLAQFPGFEQGNFLSEDGRPGSKSTFERIRALGDGFAALDDTIRDDGFLRLLGEITGIDGLRYDPWYLGGGTHENRHDGGLQAHVDFNFHPLERWQRRLNLIVYLNPGWREEWGGALELFGDPATAPEHVIAPVFNRCVIFETHGHSWHGFNRIVLPENERGQSRRSVALYFYTPAAEEPRAAHSTVYVDRPLPDRLQPGHVLDARDVADLQRLIGDRDNRIAQQYGEISRLMTLVRAHERGLAGSMLYAARRVQARLLRRQG</sequence>
<organism evidence="5 6">
    <name type="scientific">Luteimonas soli</name>
    <dbReference type="NCBI Taxonomy" id="1648966"/>
    <lineage>
        <taxon>Bacteria</taxon>
        <taxon>Pseudomonadati</taxon>
        <taxon>Pseudomonadota</taxon>
        <taxon>Gammaproteobacteria</taxon>
        <taxon>Lysobacterales</taxon>
        <taxon>Lysobacteraceae</taxon>
        <taxon>Luteimonas</taxon>
    </lineage>
</organism>
<feature type="domain" description="Prolyl 4-hydroxylase alpha subunit" evidence="4">
    <location>
        <begin position="35"/>
        <end position="224"/>
    </location>
</feature>
<dbReference type="EMBL" id="JBHRYA010000001">
    <property type="protein sequence ID" value="MFC3714960.1"/>
    <property type="molecule type" value="Genomic_DNA"/>
</dbReference>
<dbReference type="PANTHER" id="PTHR12117:SF0">
    <property type="entry name" value="PROLYL 3-HYDROXYLASE OGFOD1"/>
    <property type="match status" value="1"/>
</dbReference>
<keyword evidence="6" id="KW-1185">Reference proteome</keyword>
<gene>
    <name evidence="5" type="ORF">ACFONC_02175</name>
</gene>
<evidence type="ECO:0000259" key="4">
    <source>
        <dbReference type="SMART" id="SM00702"/>
    </source>
</evidence>
<dbReference type="SMART" id="SM00702">
    <property type="entry name" value="P4Hc"/>
    <property type="match status" value="1"/>
</dbReference>